<reference evidence="6" key="1">
    <citation type="submission" date="2025-08" db="UniProtKB">
        <authorList>
            <consortium name="RefSeq"/>
        </authorList>
    </citation>
    <scope>IDENTIFICATION</scope>
    <source>
        <tissue evidence="6">Muscle</tissue>
    </source>
</reference>
<protein>
    <submittedName>
        <fullName evidence="6">Vacuolar protein sorting-associated protein 13C-like</fullName>
    </submittedName>
</protein>
<name>A0ABM1TIG2_LIMPO</name>
<dbReference type="InterPro" id="IPR056748">
    <property type="entry name" value="VPS13-like_C"/>
</dbReference>
<accession>A0ABM1TIG2</accession>
<evidence type="ECO:0000313" key="5">
    <source>
        <dbReference type="Proteomes" id="UP000694941"/>
    </source>
</evidence>
<evidence type="ECO:0000313" key="6">
    <source>
        <dbReference type="RefSeq" id="XP_022255668.1"/>
    </source>
</evidence>
<evidence type="ECO:0000256" key="1">
    <source>
        <dbReference type="ARBA" id="ARBA00006545"/>
    </source>
</evidence>
<comment type="similarity">
    <text evidence="1">Belongs to the VPS13 family.</text>
</comment>
<dbReference type="GeneID" id="106471354"/>
<gene>
    <name evidence="6" type="primary">LOC106471354</name>
</gene>
<dbReference type="Pfam" id="PF25033">
    <property type="entry name" value="VPS13_M"/>
    <property type="match status" value="1"/>
</dbReference>
<organism evidence="5 6">
    <name type="scientific">Limulus polyphemus</name>
    <name type="common">Atlantic horseshoe crab</name>
    <dbReference type="NCBI Taxonomy" id="6850"/>
    <lineage>
        <taxon>Eukaryota</taxon>
        <taxon>Metazoa</taxon>
        <taxon>Ecdysozoa</taxon>
        <taxon>Arthropoda</taxon>
        <taxon>Chelicerata</taxon>
        <taxon>Merostomata</taxon>
        <taxon>Xiphosura</taxon>
        <taxon>Limulidae</taxon>
        <taxon>Limulus</taxon>
    </lineage>
</organism>
<feature type="domain" description="Intermembrane lipid transfer protein VPS13-like C-terminal" evidence="4">
    <location>
        <begin position="1999"/>
        <end position="2120"/>
    </location>
</feature>
<dbReference type="RefSeq" id="XP_022255668.1">
    <property type="nucleotide sequence ID" value="XM_022399960.1"/>
</dbReference>
<dbReference type="Pfam" id="PF25036">
    <property type="entry name" value="VPS13_VAB"/>
    <property type="match status" value="1"/>
</dbReference>
<evidence type="ECO:0000259" key="3">
    <source>
        <dbReference type="Pfam" id="PF25036"/>
    </source>
</evidence>
<feature type="domain" description="Vacuolar protein sorting-associated protein 13 VPS13 adaptor binding" evidence="3">
    <location>
        <begin position="880"/>
        <end position="1336"/>
    </location>
</feature>
<dbReference type="PANTHER" id="PTHR16166:SF93">
    <property type="entry name" value="INTERMEMBRANE LIPID TRANSFER PROTEIN VPS13"/>
    <property type="match status" value="1"/>
</dbReference>
<dbReference type="Proteomes" id="UP000694941">
    <property type="component" value="Unplaced"/>
</dbReference>
<dbReference type="Pfam" id="PF25037">
    <property type="entry name" value="VPS13_C"/>
    <property type="match status" value="1"/>
</dbReference>
<proteinExistence type="inferred from homology"/>
<feature type="domain" description="VPS13-like middle region" evidence="2">
    <location>
        <begin position="2"/>
        <end position="796"/>
    </location>
</feature>
<sequence>MQIRGMDAQLTLMNSKTVLNTLLKEVLVVDSCLNAVYPNILSTTSDEVLRVEVVTFDKATEDEKYLDMSAVDLKLKVSLGATKLVFLNRYISKLLNFISEFETAKEKIAEASVAAAEVAKHGMEEAYQKATRVSLDIHLKAPIIIMPQNFHSETVLIADLGTLKLFNAFTMLNISNDCGIPAIFDNLCLEFSDLKLSTAIVNTVSGKILAESMLLEPINLKLEVVRNLAIGWYMEVPEVAVKGNLAAVRVILSQEDITIIMKFLVENLGDAERNISSSEYSAKASVVEKHTSGKKISVNEHMEDKRKHSELIESVFKRMTFAFQLDSFKACLYEGSSNLTSGLSERKPECSLAQFELVTITIKGEILSDSSFCGNVILVNCILDDKRSIRKKGITRLMDRVPVKNDTENMIDITFRQDLNLDKFLFTKISSFNLVLNVDYLMILGDFFVKAMPENLSPQPTTTAVPETPDVTDHADAGPFGCTSINLNIKEPDLILIEDMEDFNSNAIILKFKMDAKMMMSPNSQSVSGVISHLQLFTACFNPELRANTMSEILRPCDITLYSYSPNMKGQHVNIDFTSIFLNVSPNTISIFMNILSSLASQKSSKELDEAKSSEEYSKLWTPKKLEECSFWFLENIGFAEEAVEDVIVCIEDKNQMKVDSELFMLNMNTITLTVETGVGIQTVPMVMMEASFQAQVQNWNSNLHLKSVFSMEIVYFNEKLAVWEPLVEPVKNASGRSEPWKLLIEITKNSELPEASTEDIESIEISLQPPVMRVNICSSDVMELMVSKVALEVLTHLGHAFGEAVKQAHKHKYIQPEAPYVVKNHLGTPMSVILANNIFQVVGQDHFGFKEVILEPNSSVYLKLISSAKEESTTSILIKQNVKLEEALCIKIETDLINTVRNINISHVGKRYFQLPLKTYPGDQWGFVVDVASLFGSKIITFQSCITVRSDFSNPMELYYMRPGGNELEMCGVLEPEKTFFVPLYGVYTPTSQFFFKPNEGSFSVCTEPFVWKDLMSEPSTSKILQCTSHSTESRNLFFKVFGNVEQVYFERSMKKTLVSTCYALHIRPTASLRNLLPFTIRYTIQGVNEEFVLEEGFTHDLVSAYPGKTYLQIKLPNYLERKWVCCKEINHTVADLSIWTFSSNVLGSELSLDLGMHTRKSDGYLDMEIYCPFWMINKTNLLLTYKGEQHNITTHPGSLNAPLLFSFRAKNFFSKKKASLKVENSEWSDEFAVDAVGSSGSIAAKIKDGKTYCLGVQIMLGQTSLNKIVVFTPFYMLMNNSKFDIQVKENLESAQWVTVFAGECAAFWPDQRKNMEMLVRYANSENQTAPFSFKEPHSSLLRLGGLNSAIYVDCQVGESSTVLTFCNYYEGSAQVRLINHTDSFTIEYFQCGKNKKVELVAQHCILYVWEDPMGERELLWSCGNKINGRNNLIEDGIGEFFADKDSKIYWVSFLDGLQRTLIFTEDIAVATAAQEAGELERIEQEITVSLQGVGISLVDSERRSEIVYMSLANSGVLWEQRKFRSHRFKPVSLRENVILEEGYQKYLRETQIRRKPKSKFSLEGKLEVDFDEMIMYKPKKSHIRRSFQLGIWAQYSSSPHQLQLHAKINKLQIDNQLVDCVFPVVLVPVPLPKSVAADSAPKPFTEISIMMRKTEHSSLNQFKYFKVLIQEFQVKLDQSFLNSLISFFSPKEPAHINHKELLEKDKVAIKKDLKGFATIYSSQDQKSFYDILHFSPIKIHLSFSMTGGGKHTNQRTAIHSDFINLLLQSVGVTVTEIQDVIFKLNYFEKQNAFLTQRQLISDATMHYTGQALKQLYMLVLGLDVIGNPVGLLLGITEGVGDFFYEPFQGAIQGPEEFAEGLAIGVKSLLGHAVGGTAGAVSRITGTLGKGLAALTMDQEYQKKRRQQMNKQPEDVAQGLAQGGKGIIMGVFEGVTGVVTKPVTGAKEEGIGGFFKGIGKGLIGVVARPTGGVVDFASSGLEAVKKITELSDEVKRTRCPRYIHPDTVIKPYHRIEAEGNQLLQETEKGRFVTTDEYIAHLPLGSEDKSYLLVTSRRVMYISQGDVFGQCNTEWQIVWNDIRETPQITEKGIKFMLKEPRKKKLGGLLRNEETGKLVYISDPKLCAWIVGKVEEAMKQCI</sequence>
<keyword evidence="5" id="KW-1185">Reference proteome</keyword>
<evidence type="ECO:0000259" key="2">
    <source>
        <dbReference type="Pfam" id="PF25033"/>
    </source>
</evidence>
<dbReference type="InterPro" id="IPR056747">
    <property type="entry name" value="VPS13-like_M"/>
</dbReference>
<dbReference type="InterPro" id="IPR009543">
    <property type="entry name" value="VPS13_VAB"/>
</dbReference>
<dbReference type="InterPro" id="IPR026847">
    <property type="entry name" value="VPS13"/>
</dbReference>
<dbReference type="PANTHER" id="PTHR16166">
    <property type="entry name" value="VACUOLAR PROTEIN SORTING-ASSOCIATED PROTEIN VPS13"/>
    <property type="match status" value="1"/>
</dbReference>
<evidence type="ECO:0000259" key="4">
    <source>
        <dbReference type="Pfam" id="PF25037"/>
    </source>
</evidence>